<dbReference type="PANTHER" id="PTHR11001:SF2">
    <property type="entry name" value="MITOCHONDRIAL FISSION PROCESS PROTEIN 1"/>
    <property type="match status" value="1"/>
</dbReference>
<dbReference type="GO" id="GO:0000266">
    <property type="term" value="P:mitochondrial fission"/>
    <property type="evidence" value="ECO:0007669"/>
    <property type="project" value="TreeGrafter"/>
</dbReference>
<dbReference type="AlphaFoldDB" id="A0A8J2WZ10"/>
<dbReference type="GO" id="GO:0005739">
    <property type="term" value="C:mitochondrion"/>
    <property type="evidence" value="ECO:0007669"/>
    <property type="project" value="TreeGrafter"/>
</dbReference>
<comment type="similarity">
    <text evidence="1">Belongs to the MTFP1 family.</text>
</comment>
<protein>
    <recommendedName>
        <fullName evidence="2">Mitochondrial fission process protein 1</fullName>
    </recommendedName>
    <alternativeName>
        <fullName evidence="3">Mitochondrial 18 kDa protein</fullName>
    </alternativeName>
</protein>
<dbReference type="PANTHER" id="PTHR11001">
    <property type="entry name" value="MITOCHONDRIAL FISSION PROCESS PROTEIN 1"/>
    <property type="match status" value="1"/>
</dbReference>
<comment type="caution">
    <text evidence="5">The sequence shown here is derived from an EMBL/GenBank/DDBJ whole genome shotgun (WGS) entry which is preliminary data.</text>
</comment>
<sequence>MYAANAGRRLATSCVLLGGSLEYAQTGGRSAVARCAPDEQEPPKKEDEEEEREEGVERYLGYSAALARLKLVMLRAKTALATGAAKGAAAGGRGAATAARGARAAKGAAGAFARGAAARGGAAARAAKATAAAAGAKGAAAKAAVGDAARYVAYSSDVGESMRPVLRPWMVNATYGIAVGYVLYDAGSDVKRKMDAGHSTEVLLATGTYKLVFHGLVSLAMPAVIIHSAVHQAHDLFAREAFSKMPRVVKWGPSAVGLGLIPLMPLLDPPAEHVLEAVFDQIWPAWRIGEKPHHD</sequence>
<reference evidence="5" key="1">
    <citation type="submission" date="2021-11" db="EMBL/GenBank/DDBJ databases">
        <authorList>
            <consortium name="Genoscope - CEA"/>
            <person name="William W."/>
        </authorList>
    </citation>
    <scope>NUCLEOTIDE SEQUENCE</scope>
</reference>
<dbReference type="Pfam" id="PF10558">
    <property type="entry name" value="MTP18"/>
    <property type="match status" value="2"/>
</dbReference>
<feature type="region of interest" description="Disordered" evidence="4">
    <location>
        <begin position="32"/>
        <end position="55"/>
    </location>
</feature>
<dbReference type="EMBL" id="CAKKNE010000004">
    <property type="protein sequence ID" value="CAH0373239.1"/>
    <property type="molecule type" value="Genomic_DNA"/>
</dbReference>
<evidence type="ECO:0000313" key="6">
    <source>
        <dbReference type="Proteomes" id="UP000789595"/>
    </source>
</evidence>
<evidence type="ECO:0000256" key="3">
    <source>
        <dbReference type="ARBA" id="ARBA00029631"/>
    </source>
</evidence>
<gene>
    <name evidence="5" type="ORF">PECAL_4P04200</name>
</gene>
<dbReference type="OrthoDB" id="200632at2759"/>
<evidence type="ECO:0000256" key="2">
    <source>
        <dbReference type="ARBA" id="ARBA00017835"/>
    </source>
</evidence>
<proteinExistence type="inferred from homology"/>
<dbReference type="InterPro" id="IPR019560">
    <property type="entry name" value="Mitochondrial_18_kDa_protein"/>
</dbReference>
<dbReference type="Proteomes" id="UP000789595">
    <property type="component" value="Unassembled WGS sequence"/>
</dbReference>
<name>A0A8J2WZ10_9STRA</name>
<keyword evidence="6" id="KW-1185">Reference proteome</keyword>
<evidence type="ECO:0000256" key="1">
    <source>
        <dbReference type="ARBA" id="ARBA00009224"/>
    </source>
</evidence>
<evidence type="ECO:0000256" key="4">
    <source>
        <dbReference type="SAM" id="MobiDB-lite"/>
    </source>
</evidence>
<evidence type="ECO:0000313" key="5">
    <source>
        <dbReference type="EMBL" id="CAH0373239.1"/>
    </source>
</evidence>
<accession>A0A8J2WZ10</accession>
<organism evidence="5 6">
    <name type="scientific">Pelagomonas calceolata</name>
    <dbReference type="NCBI Taxonomy" id="35677"/>
    <lineage>
        <taxon>Eukaryota</taxon>
        <taxon>Sar</taxon>
        <taxon>Stramenopiles</taxon>
        <taxon>Ochrophyta</taxon>
        <taxon>Pelagophyceae</taxon>
        <taxon>Pelagomonadales</taxon>
        <taxon>Pelagomonadaceae</taxon>
        <taxon>Pelagomonas</taxon>
    </lineage>
</organism>